<dbReference type="PANTHER" id="PTHR12126">
    <property type="entry name" value="NADH-UBIQUINONE OXIDOREDUCTASE 39 KDA SUBUNIT-RELATED"/>
    <property type="match status" value="1"/>
</dbReference>
<evidence type="ECO:0000259" key="1">
    <source>
        <dbReference type="Pfam" id="PF05368"/>
    </source>
</evidence>
<accession>A0A8H7AKC6</accession>
<dbReference type="GO" id="GO:0005739">
    <property type="term" value="C:mitochondrion"/>
    <property type="evidence" value="ECO:0007669"/>
    <property type="project" value="TreeGrafter"/>
</dbReference>
<keyword evidence="2" id="KW-0830">Ubiquinone</keyword>
<gene>
    <name evidence="2" type="primary">NUO40</name>
    <name evidence="2" type="ORF">GJ744_008943</name>
</gene>
<dbReference type="SUPFAM" id="SSF51735">
    <property type="entry name" value="NAD(P)-binding Rossmann-fold domains"/>
    <property type="match status" value="1"/>
</dbReference>
<protein>
    <submittedName>
        <fullName evidence="2">NADH-ubiquinone oxidoreductase 40 kDa subunit</fullName>
    </submittedName>
</protein>
<proteinExistence type="predicted"/>
<sequence length="379" mass="43549">MVSCQAITSSVRAGRRSLAPTIQRRRLQDVAITRTGKPIIRVQGGRSSLGGYTATVFGATGFLGRYIVNRLAGQGCMVVIPFREEMAKRHLKLTGDLGRVNFLEFDLRNTQSIEESVRHSDIVFNLVGRKYPTKNFSYHDVHVEGTERIAEAVAKYDVDRFIHVSSYNADPRSASEFFRTKGQSEMVAREIYPETTIVRPAPLFGFEDQLLHKLAGVTNLFTCNHMRERFWPVHAIDVGEALERIAFDDTTAGQTFELYGPTNYSMAEIAELIDKEIIKKRRHINVPKRLLKPIAHYLNKILWWQLLSSPDEIEREFIDQKIDKTAKTFKDLGMEPAELANLTFHYLQDYRSSSYYDLPPATTRERREEKKYLHVIDDQ</sequence>
<feature type="domain" description="NmrA-like" evidence="1">
    <location>
        <begin position="54"/>
        <end position="302"/>
    </location>
</feature>
<dbReference type="Gene3D" id="3.40.50.720">
    <property type="entry name" value="NAD(P)-binding Rossmann-like Domain"/>
    <property type="match status" value="1"/>
</dbReference>
<reference evidence="2" key="1">
    <citation type="submission" date="2020-02" db="EMBL/GenBank/DDBJ databases">
        <authorList>
            <person name="Palmer J.M."/>
        </authorList>
    </citation>
    <scope>NUCLEOTIDE SEQUENCE</scope>
    <source>
        <strain evidence="2">EPUS1.4</strain>
        <tissue evidence="2">Thallus</tissue>
    </source>
</reference>
<dbReference type="FunFam" id="3.40.50.720:FF:000358">
    <property type="entry name" value="NADH-ubiquinone oxidoreductase 39 kDa subunit"/>
    <property type="match status" value="1"/>
</dbReference>
<dbReference type="InterPro" id="IPR036291">
    <property type="entry name" value="NAD(P)-bd_dom_sf"/>
</dbReference>
<dbReference type="EMBL" id="JAACFV010000050">
    <property type="protein sequence ID" value="KAF7508696.1"/>
    <property type="molecule type" value="Genomic_DNA"/>
</dbReference>
<dbReference type="InterPro" id="IPR008030">
    <property type="entry name" value="NmrA-like"/>
</dbReference>
<dbReference type="AlphaFoldDB" id="A0A8H7AKC6"/>
<dbReference type="InterPro" id="IPR051207">
    <property type="entry name" value="ComplexI_NDUFA9_subunit"/>
</dbReference>
<dbReference type="OrthoDB" id="275457at2759"/>
<evidence type="ECO:0000313" key="2">
    <source>
        <dbReference type="EMBL" id="KAF7508696.1"/>
    </source>
</evidence>
<name>A0A8H7AKC6_9EURO</name>
<dbReference type="PANTHER" id="PTHR12126:SF11">
    <property type="entry name" value="NADH DEHYDROGENASE [UBIQUINONE] 1 ALPHA SUBCOMPLEX SUBUNIT 9, MITOCHONDRIAL"/>
    <property type="match status" value="1"/>
</dbReference>
<dbReference type="Pfam" id="PF05368">
    <property type="entry name" value="NmrA"/>
    <property type="match status" value="1"/>
</dbReference>
<dbReference type="Proteomes" id="UP000606974">
    <property type="component" value="Unassembled WGS sequence"/>
</dbReference>
<comment type="caution">
    <text evidence="2">The sequence shown here is derived from an EMBL/GenBank/DDBJ whole genome shotgun (WGS) entry which is preliminary data.</text>
</comment>
<dbReference type="GO" id="GO:0044877">
    <property type="term" value="F:protein-containing complex binding"/>
    <property type="evidence" value="ECO:0007669"/>
    <property type="project" value="TreeGrafter"/>
</dbReference>
<dbReference type="CDD" id="cd05271">
    <property type="entry name" value="NDUFA9_like_SDR_a"/>
    <property type="match status" value="1"/>
</dbReference>
<organism evidence="2 3">
    <name type="scientific">Endocarpon pusillum</name>
    <dbReference type="NCBI Taxonomy" id="364733"/>
    <lineage>
        <taxon>Eukaryota</taxon>
        <taxon>Fungi</taxon>
        <taxon>Dikarya</taxon>
        <taxon>Ascomycota</taxon>
        <taxon>Pezizomycotina</taxon>
        <taxon>Eurotiomycetes</taxon>
        <taxon>Chaetothyriomycetidae</taxon>
        <taxon>Verrucariales</taxon>
        <taxon>Verrucariaceae</taxon>
        <taxon>Endocarpon</taxon>
    </lineage>
</organism>
<keyword evidence="3" id="KW-1185">Reference proteome</keyword>
<evidence type="ECO:0000313" key="3">
    <source>
        <dbReference type="Proteomes" id="UP000606974"/>
    </source>
</evidence>